<dbReference type="PROSITE" id="PS00183">
    <property type="entry name" value="UBC_1"/>
    <property type="match status" value="1"/>
</dbReference>
<evidence type="ECO:0000256" key="7">
    <source>
        <dbReference type="RuleBase" id="RU362109"/>
    </source>
</evidence>
<evidence type="ECO:0000256" key="2">
    <source>
        <dbReference type="ARBA" id="ARBA00022741"/>
    </source>
</evidence>
<evidence type="ECO:0000313" key="10">
    <source>
        <dbReference type="Proteomes" id="UP000685013"/>
    </source>
</evidence>
<comment type="caution">
    <text evidence="9">The sequence shown here is derived from an EMBL/GenBank/DDBJ whole genome shotgun (WGS) entry which is preliminary data.</text>
</comment>
<dbReference type="SMART" id="SM00212">
    <property type="entry name" value="UBCc"/>
    <property type="match status" value="1"/>
</dbReference>
<dbReference type="Proteomes" id="UP000685013">
    <property type="component" value="Chromosome 11"/>
</dbReference>
<evidence type="ECO:0000256" key="6">
    <source>
        <dbReference type="PROSITE-ProRule" id="PRU10133"/>
    </source>
</evidence>
<organism evidence="9 10">
    <name type="scientific">Cucurbita argyrosperma subsp. sororia</name>
    <dbReference type="NCBI Taxonomy" id="37648"/>
    <lineage>
        <taxon>Eukaryota</taxon>
        <taxon>Viridiplantae</taxon>
        <taxon>Streptophyta</taxon>
        <taxon>Embryophyta</taxon>
        <taxon>Tracheophyta</taxon>
        <taxon>Spermatophyta</taxon>
        <taxon>Magnoliopsida</taxon>
        <taxon>eudicotyledons</taxon>
        <taxon>Gunneridae</taxon>
        <taxon>Pentapetalae</taxon>
        <taxon>rosids</taxon>
        <taxon>fabids</taxon>
        <taxon>Cucurbitales</taxon>
        <taxon>Cucurbitaceae</taxon>
        <taxon>Cucurbiteae</taxon>
        <taxon>Cucurbita</taxon>
    </lineage>
</organism>
<gene>
    <name evidence="9" type="ORF">SDJN03_17573</name>
</gene>
<feature type="domain" description="UBC core" evidence="8">
    <location>
        <begin position="1"/>
        <end position="148"/>
    </location>
</feature>
<accession>A0AAV6MYZ9</accession>
<dbReference type="EMBL" id="JAGKQH010000011">
    <property type="protein sequence ID" value="KAG6589008.1"/>
    <property type="molecule type" value="Genomic_DNA"/>
</dbReference>
<dbReference type="InterPro" id="IPR000608">
    <property type="entry name" value="UBC"/>
</dbReference>
<comment type="similarity">
    <text evidence="7">Belongs to the ubiquitin-conjugating enzyme family.</text>
</comment>
<keyword evidence="4 7" id="KW-0067">ATP-binding</keyword>
<evidence type="ECO:0000256" key="3">
    <source>
        <dbReference type="ARBA" id="ARBA00022786"/>
    </source>
</evidence>
<sequence length="223" mass="25084">MASKRILKELKDLQRDPPTSCSAGPVAEDMFHWQATIIGPNDSPYAGGVFLVSIHFPPDYPFKPPKVAFRTRVFHPNINSNGNICLDILKEQWSPALTISKVLLSICSLLTDPNPDDPLVPEIAHIASCQVSRIYDDEGSKKSRKTQRDDTVGDTLEAIGNKRRRQRRVDNKEQKTMSFTLRQRGERNELGGWLAAWLEEAESHTEKDEIKALEEAAMSELMG</sequence>
<feature type="non-terminal residue" evidence="9">
    <location>
        <position position="1"/>
    </location>
</feature>
<protein>
    <recommendedName>
        <fullName evidence="8">UBC core domain-containing protein</fullName>
    </recommendedName>
</protein>
<keyword evidence="2 7" id="KW-0547">Nucleotide-binding</keyword>
<dbReference type="GO" id="GO:0006511">
    <property type="term" value="P:ubiquitin-dependent protein catabolic process"/>
    <property type="evidence" value="ECO:0007669"/>
    <property type="project" value="UniProtKB-ARBA"/>
</dbReference>
<dbReference type="FunFam" id="3.10.110.10:FF:000001">
    <property type="entry name" value="Ubiquitin-conjugating enzyme 28, E2"/>
    <property type="match status" value="1"/>
</dbReference>
<evidence type="ECO:0000256" key="4">
    <source>
        <dbReference type="ARBA" id="ARBA00022840"/>
    </source>
</evidence>
<evidence type="ECO:0000313" key="9">
    <source>
        <dbReference type="EMBL" id="KAG6589008.1"/>
    </source>
</evidence>
<evidence type="ECO:0000259" key="8">
    <source>
        <dbReference type="PROSITE" id="PS50127"/>
    </source>
</evidence>
<reference evidence="9 10" key="1">
    <citation type="journal article" date="2021" name="Hortic Res">
        <title>The domestication of Cucurbita argyrosperma as revealed by the genome of its wild relative.</title>
        <authorList>
            <person name="Barrera-Redondo J."/>
            <person name="Sanchez-de la Vega G."/>
            <person name="Aguirre-Liguori J.A."/>
            <person name="Castellanos-Morales G."/>
            <person name="Gutierrez-Guerrero Y.T."/>
            <person name="Aguirre-Dugua X."/>
            <person name="Aguirre-Planter E."/>
            <person name="Tenaillon M.I."/>
            <person name="Lira-Saade R."/>
            <person name="Eguiarte L.E."/>
        </authorList>
    </citation>
    <scope>NUCLEOTIDE SEQUENCE [LARGE SCALE GENOMIC DNA]</scope>
    <source>
        <strain evidence="9">JBR-2021</strain>
    </source>
</reference>
<keyword evidence="10" id="KW-1185">Reference proteome</keyword>
<dbReference type="AlphaFoldDB" id="A0AAV6MYZ9"/>
<dbReference type="CDD" id="cd23792">
    <property type="entry name" value="UBCc_UBE2D"/>
    <property type="match status" value="1"/>
</dbReference>
<keyword evidence="3 7" id="KW-0833">Ubl conjugation pathway</keyword>
<evidence type="ECO:0000256" key="1">
    <source>
        <dbReference type="ARBA" id="ARBA00022679"/>
    </source>
</evidence>
<keyword evidence="1" id="KW-0808">Transferase</keyword>
<evidence type="ECO:0000256" key="5">
    <source>
        <dbReference type="ARBA" id="ARBA00043952"/>
    </source>
</evidence>
<name>A0AAV6MYZ9_9ROSI</name>
<dbReference type="PANTHER" id="PTHR24068">
    <property type="entry name" value="UBIQUITIN-CONJUGATING ENZYME E2"/>
    <property type="match status" value="1"/>
</dbReference>
<feature type="active site" description="Glycyl thioester intermediate" evidence="6">
    <location>
        <position position="85"/>
    </location>
</feature>
<dbReference type="GO" id="GO:0004842">
    <property type="term" value="F:ubiquitin-protein transferase activity"/>
    <property type="evidence" value="ECO:0007669"/>
    <property type="project" value="UniProtKB-ARBA"/>
</dbReference>
<dbReference type="InterPro" id="IPR023313">
    <property type="entry name" value="UBQ-conjugating_AS"/>
</dbReference>
<comment type="pathway">
    <text evidence="5">Protein modification.</text>
</comment>
<dbReference type="GO" id="GO:0005524">
    <property type="term" value="F:ATP binding"/>
    <property type="evidence" value="ECO:0007669"/>
    <property type="project" value="UniProtKB-UniRule"/>
</dbReference>
<proteinExistence type="inferred from homology"/>
<dbReference type="Pfam" id="PF00179">
    <property type="entry name" value="UQ_con"/>
    <property type="match status" value="1"/>
</dbReference>
<dbReference type="PROSITE" id="PS50127">
    <property type="entry name" value="UBC_2"/>
    <property type="match status" value="1"/>
</dbReference>